<protein>
    <submittedName>
        <fullName evidence="1">Uncharacterized protein</fullName>
    </submittedName>
</protein>
<dbReference type="STRING" id="226506.SAMN04488519_102158"/>
<gene>
    <name evidence="1" type="ORF">SAMN04488519_102158</name>
</gene>
<evidence type="ECO:0000313" key="2">
    <source>
        <dbReference type="Proteomes" id="UP000199564"/>
    </source>
</evidence>
<dbReference type="AlphaFoldDB" id="A0A1I5C4X1"/>
<accession>A0A1I5C4X1</accession>
<sequence>MKLNQDDQKTKKAGLLIRPFPALKPIKPIVDIQFMNTVEK</sequence>
<dbReference type="Proteomes" id="UP000199564">
    <property type="component" value="Unassembled WGS sequence"/>
</dbReference>
<keyword evidence="2" id="KW-1185">Reference proteome</keyword>
<proteinExistence type="predicted"/>
<name>A0A1I5C4X1_9BACT</name>
<reference evidence="2" key="1">
    <citation type="submission" date="2016-10" db="EMBL/GenBank/DDBJ databases">
        <authorList>
            <person name="Varghese N."/>
            <person name="Submissions S."/>
        </authorList>
    </citation>
    <scope>NUCLEOTIDE SEQUENCE [LARGE SCALE GENOMIC DNA]</scope>
    <source>
        <strain evidence="2">DSM 15282</strain>
    </source>
</reference>
<organism evidence="1 2">
    <name type="scientific">Algoriphagus ornithinivorans</name>
    <dbReference type="NCBI Taxonomy" id="226506"/>
    <lineage>
        <taxon>Bacteria</taxon>
        <taxon>Pseudomonadati</taxon>
        <taxon>Bacteroidota</taxon>
        <taxon>Cytophagia</taxon>
        <taxon>Cytophagales</taxon>
        <taxon>Cyclobacteriaceae</taxon>
        <taxon>Algoriphagus</taxon>
    </lineage>
</organism>
<evidence type="ECO:0000313" key="1">
    <source>
        <dbReference type="EMBL" id="SFN82110.1"/>
    </source>
</evidence>
<dbReference type="EMBL" id="FOVW01000002">
    <property type="protein sequence ID" value="SFN82110.1"/>
    <property type="molecule type" value="Genomic_DNA"/>
</dbReference>